<reference evidence="1 2" key="1">
    <citation type="journal article" date="2019" name="Int. J. Syst. Evol. Microbiol.">
        <title>The Global Catalogue of Microorganisms (GCM) 10K type strain sequencing project: providing services to taxonomists for standard genome sequencing and annotation.</title>
        <authorList>
            <consortium name="The Broad Institute Genomics Platform"/>
            <consortium name="The Broad Institute Genome Sequencing Center for Infectious Disease"/>
            <person name="Wu L."/>
            <person name="Ma J."/>
        </authorList>
    </citation>
    <scope>NUCLEOTIDE SEQUENCE [LARGE SCALE GENOMIC DNA]</scope>
    <source>
        <strain evidence="1 2">JCM 14307</strain>
    </source>
</reference>
<accession>A0ABN2GA56</accession>
<dbReference type="Proteomes" id="UP001500280">
    <property type="component" value="Unassembled WGS sequence"/>
</dbReference>
<organism evidence="1 2">
    <name type="scientific">Kribbella yunnanensis</name>
    <dbReference type="NCBI Taxonomy" id="190194"/>
    <lineage>
        <taxon>Bacteria</taxon>
        <taxon>Bacillati</taxon>
        <taxon>Actinomycetota</taxon>
        <taxon>Actinomycetes</taxon>
        <taxon>Propionibacteriales</taxon>
        <taxon>Kribbellaceae</taxon>
        <taxon>Kribbella</taxon>
    </lineage>
</organism>
<name>A0ABN2GA56_9ACTN</name>
<evidence type="ECO:0000313" key="1">
    <source>
        <dbReference type="EMBL" id="GAA1667905.1"/>
    </source>
</evidence>
<proteinExistence type="predicted"/>
<keyword evidence="2" id="KW-1185">Reference proteome</keyword>
<gene>
    <name evidence="1" type="ORF">GCM10009745_07840</name>
</gene>
<protein>
    <submittedName>
        <fullName evidence="1">Uncharacterized protein</fullName>
    </submittedName>
</protein>
<sequence length="69" mass="7096">MSSTPRPTQIQNIVCQFQYSTTNVAAGIPNAAPTPSVELINAIAGITRRGGNSSLRMLIPSGTTAIAAP</sequence>
<comment type="caution">
    <text evidence="1">The sequence shown here is derived from an EMBL/GenBank/DDBJ whole genome shotgun (WGS) entry which is preliminary data.</text>
</comment>
<evidence type="ECO:0000313" key="2">
    <source>
        <dbReference type="Proteomes" id="UP001500280"/>
    </source>
</evidence>
<dbReference type="EMBL" id="BAAANF010000002">
    <property type="protein sequence ID" value="GAA1667905.1"/>
    <property type="molecule type" value="Genomic_DNA"/>
</dbReference>